<proteinExistence type="inferred from homology"/>
<dbReference type="Pfam" id="PF25317">
    <property type="entry name" value="SAM_SMF"/>
    <property type="match status" value="1"/>
</dbReference>
<dbReference type="NCBIfam" id="TIGR00732">
    <property type="entry name" value="dprA"/>
    <property type="match status" value="1"/>
</dbReference>
<evidence type="ECO:0000259" key="3">
    <source>
        <dbReference type="Pfam" id="PF17782"/>
    </source>
</evidence>
<feature type="domain" description="Smf/DprA SLOG" evidence="2">
    <location>
        <begin position="78"/>
        <end position="286"/>
    </location>
</feature>
<dbReference type="PANTHER" id="PTHR43022:SF1">
    <property type="entry name" value="PROTEIN SMF"/>
    <property type="match status" value="1"/>
</dbReference>
<comment type="caution">
    <text evidence="5">The sequence shown here is derived from an EMBL/GenBank/DDBJ whole genome shotgun (WGS) entry which is preliminary data.</text>
</comment>
<organism evidence="5 6">
    <name type="scientific">Vibrio hippocampi</name>
    <dbReference type="NCBI Taxonomy" id="654686"/>
    <lineage>
        <taxon>Bacteria</taxon>
        <taxon>Pseudomonadati</taxon>
        <taxon>Pseudomonadota</taxon>
        <taxon>Gammaproteobacteria</taxon>
        <taxon>Vibrionales</taxon>
        <taxon>Vibrionaceae</taxon>
        <taxon>Vibrio</taxon>
    </lineage>
</organism>
<dbReference type="InterPro" id="IPR057666">
    <property type="entry name" value="DrpA_SLOG"/>
</dbReference>
<evidence type="ECO:0000313" key="6">
    <source>
        <dbReference type="Proteomes" id="UP000838160"/>
    </source>
</evidence>
<evidence type="ECO:0000313" key="5">
    <source>
        <dbReference type="EMBL" id="CAH0524247.1"/>
    </source>
</evidence>
<protein>
    <recommendedName>
        <fullName evidence="7">DNA-protecting protein DprA</fullName>
    </recommendedName>
</protein>
<evidence type="ECO:0000259" key="4">
    <source>
        <dbReference type="Pfam" id="PF25317"/>
    </source>
</evidence>
<dbReference type="InterPro" id="IPR057338">
    <property type="entry name" value="DprA_SAM"/>
</dbReference>
<keyword evidence="6" id="KW-1185">Reference proteome</keyword>
<name>A0ABM8ZED4_9VIBR</name>
<dbReference type="InterPro" id="IPR003488">
    <property type="entry name" value="DprA"/>
</dbReference>
<feature type="domain" description="DprA winged helix" evidence="3">
    <location>
        <begin position="313"/>
        <end position="359"/>
    </location>
</feature>
<dbReference type="RefSeq" id="WP_237483172.1">
    <property type="nucleotide sequence ID" value="NZ_CAKLCM010000001.1"/>
</dbReference>
<dbReference type="InterPro" id="IPR036388">
    <property type="entry name" value="WH-like_DNA-bd_sf"/>
</dbReference>
<reference evidence="5" key="1">
    <citation type="submission" date="2021-12" db="EMBL/GenBank/DDBJ databases">
        <authorList>
            <person name="Rodrigo-Torres L."/>
            <person name="Arahal R. D."/>
            <person name="Lucena T."/>
        </authorList>
    </citation>
    <scope>NUCLEOTIDE SEQUENCE</scope>
    <source>
        <strain evidence="5">CECT 8226</strain>
    </source>
</reference>
<accession>A0ABM8ZED4</accession>
<dbReference type="Pfam" id="PF17782">
    <property type="entry name" value="WHD_DprA"/>
    <property type="match status" value="1"/>
</dbReference>
<comment type="similarity">
    <text evidence="1">Belongs to the DprA/Smf family.</text>
</comment>
<evidence type="ECO:0000259" key="2">
    <source>
        <dbReference type="Pfam" id="PF02481"/>
    </source>
</evidence>
<dbReference type="Gene3D" id="3.40.50.450">
    <property type="match status" value="1"/>
</dbReference>
<dbReference type="EMBL" id="CAKLCM010000001">
    <property type="protein sequence ID" value="CAH0524247.1"/>
    <property type="molecule type" value="Genomic_DNA"/>
</dbReference>
<dbReference type="PANTHER" id="PTHR43022">
    <property type="entry name" value="PROTEIN SMF"/>
    <property type="match status" value="1"/>
</dbReference>
<dbReference type="Proteomes" id="UP000838160">
    <property type="component" value="Unassembled WGS sequence"/>
</dbReference>
<dbReference type="Gene3D" id="1.10.10.10">
    <property type="entry name" value="Winged helix-like DNA-binding domain superfamily/Winged helix DNA-binding domain"/>
    <property type="match status" value="1"/>
</dbReference>
<dbReference type="SUPFAM" id="SSF102405">
    <property type="entry name" value="MCP/YpsA-like"/>
    <property type="match status" value="1"/>
</dbReference>
<gene>
    <name evidence="5" type="ORF">VHP8226_00049</name>
</gene>
<dbReference type="Pfam" id="PF02481">
    <property type="entry name" value="DNA_processg_A"/>
    <property type="match status" value="1"/>
</dbReference>
<evidence type="ECO:0008006" key="7">
    <source>
        <dbReference type="Google" id="ProtNLM"/>
    </source>
</evidence>
<dbReference type="InterPro" id="IPR041614">
    <property type="entry name" value="DprA_WH"/>
</dbReference>
<sequence length="366" mass="40123">MEEKELIAWLTLSLCPRIGPVTFQKILEVDTPEQFLSYSRDELSQLGLTEKQLHFIFQQSHPSVDACLEWRQKGNNSILLASSDDYPDILRQTKGYPPILFATGKVAILNEPQIAIVGSRNAQPQSLELAKHYAASFCQQGYVVTSGLALGVDGYAHHGALESGGKTIAVLGAGIEKLYPRRHRHLANRIIDDGVLVSEHAPFISPRAEYFPRRNRIISGLSIATLVVEAAEKSGSLITAKLAAEQGREVFAIPGSVFHPFHTGCHQLIKLGAGLVESPEDVLSAIQITQCCRKNRQNPPEKAVIEKQQLPFPELLANVGLEATPIDLLAQKTHIPVQEVMQQMLELELLGHVVSVTGGYILKGRG</sequence>
<evidence type="ECO:0000256" key="1">
    <source>
        <dbReference type="ARBA" id="ARBA00006525"/>
    </source>
</evidence>
<feature type="domain" description="Smf/DprA SAM" evidence="4">
    <location>
        <begin position="1"/>
        <end position="69"/>
    </location>
</feature>